<keyword evidence="7" id="KW-0378">Hydrolase</keyword>
<comment type="cofactor">
    <cofactor evidence="2">
        <name>Zn(2+)</name>
        <dbReference type="ChEBI" id="CHEBI:29105"/>
    </cofactor>
</comment>
<dbReference type="Pfam" id="PF02578">
    <property type="entry name" value="Cu-oxidase_4"/>
    <property type="match status" value="1"/>
</dbReference>
<evidence type="ECO:0000256" key="2">
    <source>
        <dbReference type="ARBA" id="ARBA00001947"/>
    </source>
</evidence>
<evidence type="ECO:0000256" key="10">
    <source>
        <dbReference type="ARBA" id="ARBA00048968"/>
    </source>
</evidence>
<dbReference type="EMBL" id="BMOF01000002">
    <property type="protein sequence ID" value="GGJ92219.1"/>
    <property type="molecule type" value="Genomic_DNA"/>
</dbReference>
<dbReference type="InterPro" id="IPR038371">
    <property type="entry name" value="Cu_polyphenol_OxRdtase_sf"/>
</dbReference>
<keyword evidence="8" id="KW-0862">Zinc</keyword>
<dbReference type="InterPro" id="IPR011324">
    <property type="entry name" value="Cytotoxic_necrot_fac-like_cat"/>
</dbReference>
<dbReference type="PANTHER" id="PTHR30616:SF2">
    <property type="entry name" value="PURINE NUCLEOSIDE PHOSPHORYLASE LACC1"/>
    <property type="match status" value="1"/>
</dbReference>
<keyword evidence="6" id="KW-0479">Metal-binding</keyword>
<evidence type="ECO:0000256" key="8">
    <source>
        <dbReference type="ARBA" id="ARBA00022833"/>
    </source>
</evidence>
<reference evidence="13" key="1">
    <citation type="journal article" date="2014" name="Int. J. Syst. Evol. Microbiol.">
        <title>Complete genome sequence of Corynebacterium casei LMG S-19264T (=DSM 44701T), isolated from a smear-ripened cheese.</title>
        <authorList>
            <consortium name="US DOE Joint Genome Institute (JGI-PGF)"/>
            <person name="Walter F."/>
            <person name="Albersmeier A."/>
            <person name="Kalinowski J."/>
            <person name="Ruckert C."/>
        </authorList>
    </citation>
    <scope>NUCLEOTIDE SEQUENCE</scope>
    <source>
        <strain evidence="13">JCM 14719</strain>
    </source>
</reference>
<evidence type="ECO:0000256" key="9">
    <source>
        <dbReference type="ARBA" id="ARBA00047989"/>
    </source>
</evidence>
<evidence type="ECO:0000256" key="1">
    <source>
        <dbReference type="ARBA" id="ARBA00000553"/>
    </source>
</evidence>
<comment type="caution">
    <text evidence="13">The sequence shown here is derived from an EMBL/GenBank/DDBJ whole genome shotgun (WGS) entry which is preliminary data.</text>
</comment>
<dbReference type="GO" id="GO:0017061">
    <property type="term" value="F:S-methyl-5-thioadenosine phosphorylase activity"/>
    <property type="evidence" value="ECO:0007669"/>
    <property type="project" value="UniProtKB-EC"/>
</dbReference>
<evidence type="ECO:0000313" key="13">
    <source>
        <dbReference type="EMBL" id="GGJ92219.1"/>
    </source>
</evidence>
<sequence>MEPFVWQENGILRLKAWERAYPLVAGMTSRAHPDGGPEPFNLALHVGDDPQRVRARRDALCEALGLPPEAFTCAEQVHGSRVVRVTPQDRGRGRLARETAFPATDGMHTDVPGVLLVAFFADCVPLFFLDPIRRVIGLAHAGWRGTAQDVAGEMVRSLVAHYGTRPRDLRVAIGPSIGPCCYEVDERVAAALRTTFGGEVPDGVLTANDEGRYWLDLRAANQKLCERAGILPENIEMTSVCTACATDRFFSHRAEKGRTGRMAAFVAWTG</sequence>
<dbReference type="Gene3D" id="3.60.140.10">
    <property type="entry name" value="CNF1/YfiH-like putative cysteine hydrolases"/>
    <property type="match status" value="1"/>
</dbReference>
<name>A0A8J3F9C9_9BACI</name>
<evidence type="ECO:0000256" key="4">
    <source>
        <dbReference type="ARBA" id="ARBA00007353"/>
    </source>
</evidence>
<evidence type="ECO:0000256" key="6">
    <source>
        <dbReference type="ARBA" id="ARBA00022723"/>
    </source>
</evidence>
<accession>A0A8J3F9C9</accession>
<dbReference type="Proteomes" id="UP000637720">
    <property type="component" value="Unassembled WGS sequence"/>
</dbReference>
<evidence type="ECO:0000256" key="3">
    <source>
        <dbReference type="ARBA" id="ARBA00003215"/>
    </source>
</evidence>
<dbReference type="RefSeq" id="WP_188816574.1">
    <property type="nucleotide sequence ID" value="NZ_BMOF01000002.1"/>
</dbReference>
<dbReference type="SUPFAM" id="SSF64438">
    <property type="entry name" value="CNF1/YfiH-like putative cysteine hydrolases"/>
    <property type="match status" value="1"/>
</dbReference>
<evidence type="ECO:0000256" key="12">
    <source>
        <dbReference type="RuleBase" id="RU361274"/>
    </source>
</evidence>
<dbReference type="PANTHER" id="PTHR30616">
    <property type="entry name" value="UNCHARACTERIZED PROTEIN YFIH"/>
    <property type="match status" value="1"/>
</dbReference>
<comment type="catalytic activity">
    <reaction evidence="11">
        <text>S-methyl-5'-thioadenosine + phosphate = 5-(methylsulfanyl)-alpha-D-ribose 1-phosphate + adenine</text>
        <dbReference type="Rhea" id="RHEA:11852"/>
        <dbReference type="ChEBI" id="CHEBI:16708"/>
        <dbReference type="ChEBI" id="CHEBI:17509"/>
        <dbReference type="ChEBI" id="CHEBI:43474"/>
        <dbReference type="ChEBI" id="CHEBI:58533"/>
        <dbReference type="EC" id="2.4.2.28"/>
    </reaction>
    <physiologicalReaction direction="left-to-right" evidence="11">
        <dbReference type="Rhea" id="RHEA:11853"/>
    </physiologicalReaction>
</comment>
<keyword evidence="5" id="KW-0808">Transferase</keyword>
<dbReference type="AlphaFoldDB" id="A0A8J3F9C9"/>
<dbReference type="InterPro" id="IPR003730">
    <property type="entry name" value="Cu_polyphenol_OxRdtase"/>
</dbReference>
<reference evidence="13" key="2">
    <citation type="submission" date="2020-09" db="EMBL/GenBank/DDBJ databases">
        <authorList>
            <person name="Sun Q."/>
            <person name="Ohkuma M."/>
        </authorList>
    </citation>
    <scope>NUCLEOTIDE SEQUENCE</scope>
    <source>
        <strain evidence="13">JCM 14719</strain>
    </source>
</reference>
<evidence type="ECO:0000256" key="11">
    <source>
        <dbReference type="ARBA" id="ARBA00049893"/>
    </source>
</evidence>
<dbReference type="CDD" id="cd16833">
    <property type="entry name" value="YfiH"/>
    <property type="match status" value="1"/>
</dbReference>
<evidence type="ECO:0000313" key="14">
    <source>
        <dbReference type="Proteomes" id="UP000637720"/>
    </source>
</evidence>
<organism evidence="13 14">
    <name type="scientific">Calditerricola satsumensis</name>
    <dbReference type="NCBI Taxonomy" id="373054"/>
    <lineage>
        <taxon>Bacteria</taxon>
        <taxon>Bacillati</taxon>
        <taxon>Bacillota</taxon>
        <taxon>Bacilli</taxon>
        <taxon>Bacillales</taxon>
        <taxon>Bacillaceae</taxon>
        <taxon>Calditerricola</taxon>
    </lineage>
</organism>
<protein>
    <recommendedName>
        <fullName evidence="12">Purine nucleoside phosphorylase</fullName>
    </recommendedName>
</protein>
<comment type="function">
    <text evidence="3">Purine nucleoside enzyme that catalyzes the phosphorolysis of adenosine and inosine nucleosides, yielding D-ribose 1-phosphate and the respective free bases, adenine and hypoxanthine. Also catalyzes the phosphorolysis of S-methyl-5'-thioadenosine into adenine and S-methyl-5-thio-alpha-D-ribose 1-phosphate. Also has adenosine deaminase activity.</text>
</comment>
<gene>
    <name evidence="13" type="ORF">GCM10007043_02380</name>
</gene>
<comment type="similarity">
    <text evidence="4 12">Belongs to the purine nucleoside phosphorylase YfiH/LACC1 family.</text>
</comment>
<dbReference type="GO" id="GO:0016787">
    <property type="term" value="F:hydrolase activity"/>
    <property type="evidence" value="ECO:0007669"/>
    <property type="project" value="UniProtKB-KW"/>
</dbReference>
<dbReference type="GO" id="GO:0005507">
    <property type="term" value="F:copper ion binding"/>
    <property type="evidence" value="ECO:0007669"/>
    <property type="project" value="TreeGrafter"/>
</dbReference>
<comment type="catalytic activity">
    <reaction evidence="10">
        <text>adenosine + phosphate = alpha-D-ribose 1-phosphate + adenine</text>
        <dbReference type="Rhea" id="RHEA:27642"/>
        <dbReference type="ChEBI" id="CHEBI:16335"/>
        <dbReference type="ChEBI" id="CHEBI:16708"/>
        <dbReference type="ChEBI" id="CHEBI:43474"/>
        <dbReference type="ChEBI" id="CHEBI:57720"/>
        <dbReference type="EC" id="2.4.2.1"/>
    </reaction>
    <physiologicalReaction direction="left-to-right" evidence="10">
        <dbReference type="Rhea" id="RHEA:27643"/>
    </physiologicalReaction>
</comment>
<proteinExistence type="inferred from homology"/>
<comment type="catalytic activity">
    <reaction evidence="1">
        <text>inosine + phosphate = alpha-D-ribose 1-phosphate + hypoxanthine</text>
        <dbReference type="Rhea" id="RHEA:27646"/>
        <dbReference type="ChEBI" id="CHEBI:17368"/>
        <dbReference type="ChEBI" id="CHEBI:17596"/>
        <dbReference type="ChEBI" id="CHEBI:43474"/>
        <dbReference type="ChEBI" id="CHEBI:57720"/>
        <dbReference type="EC" id="2.4.2.1"/>
    </reaction>
    <physiologicalReaction direction="left-to-right" evidence="1">
        <dbReference type="Rhea" id="RHEA:27647"/>
    </physiologicalReaction>
</comment>
<keyword evidence="14" id="KW-1185">Reference proteome</keyword>
<comment type="catalytic activity">
    <reaction evidence="9">
        <text>adenosine + H2O + H(+) = inosine + NH4(+)</text>
        <dbReference type="Rhea" id="RHEA:24408"/>
        <dbReference type="ChEBI" id="CHEBI:15377"/>
        <dbReference type="ChEBI" id="CHEBI:15378"/>
        <dbReference type="ChEBI" id="CHEBI:16335"/>
        <dbReference type="ChEBI" id="CHEBI:17596"/>
        <dbReference type="ChEBI" id="CHEBI:28938"/>
        <dbReference type="EC" id="3.5.4.4"/>
    </reaction>
    <physiologicalReaction direction="left-to-right" evidence="9">
        <dbReference type="Rhea" id="RHEA:24409"/>
    </physiologicalReaction>
</comment>
<evidence type="ECO:0000256" key="5">
    <source>
        <dbReference type="ARBA" id="ARBA00022679"/>
    </source>
</evidence>
<dbReference type="NCBIfam" id="TIGR00726">
    <property type="entry name" value="peptidoglycan editing factor PgeF"/>
    <property type="match status" value="1"/>
</dbReference>
<evidence type="ECO:0000256" key="7">
    <source>
        <dbReference type="ARBA" id="ARBA00022801"/>
    </source>
</evidence>